<feature type="non-terminal residue" evidence="1">
    <location>
        <position position="270"/>
    </location>
</feature>
<evidence type="ECO:0000313" key="1">
    <source>
        <dbReference type="EMBL" id="CAG8777198.1"/>
    </source>
</evidence>
<proteinExistence type="predicted"/>
<comment type="caution">
    <text evidence="1">The sequence shown here is derived from an EMBL/GenBank/DDBJ whole genome shotgun (WGS) entry which is preliminary data.</text>
</comment>
<sequence length="270" mass="30911">NFTRTMAERADNRIYGTLQTEGQNNKSALLSESSNDNNMEHNISSLDVLLEIYNTKLSCISYGAKYTILSPDDKSHILEMKRENFEVHVQCVNSFRTSDKGDKKILDTNARIKSEEHIDIKSEFKLYPRSRETTNDQGSMSLVSKYDEQNDAFCDNIFMVVDTYANDYNIASFIGCELPSDSGDPKGLELYITGLGYEPNVVVNGNSLEEARLNDRKDNLYWIVLNDGTVEEFKQSLKSPELSEYVYKKKNQKLEKEKKVIINIFKNMAI</sequence>
<protein>
    <submittedName>
        <fullName evidence="1">23898_t:CDS:1</fullName>
    </submittedName>
</protein>
<dbReference type="Proteomes" id="UP000789405">
    <property type="component" value="Unassembled WGS sequence"/>
</dbReference>
<reference evidence="1" key="1">
    <citation type="submission" date="2021-06" db="EMBL/GenBank/DDBJ databases">
        <authorList>
            <person name="Kallberg Y."/>
            <person name="Tangrot J."/>
            <person name="Rosling A."/>
        </authorList>
    </citation>
    <scope>NUCLEOTIDE SEQUENCE</scope>
    <source>
        <strain evidence="1">MA453B</strain>
    </source>
</reference>
<accession>A0A9N9P0M9</accession>
<organism evidence="1 2">
    <name type="scientific">Dentiscutata erythropus</name>
    <dbReference type="NCBI Taxonomy" id="1348616"/>
    <lineage>
        <taxon>Eukaryota</taxon>
        <taxon>Fungi</taxon>
        <taxon>Fungi incertae sedis</taxon>
        <taxon>Mucoromycota</taxon>
        <taxon>Glomeromycotina</taxon>
        <taxon>Glomeromycetes</taxon>
        <taxon>Diversisporales</taxon>
        <taxon>Gigasporaceae</taxon>
        <taxon>Dentiscutata</taxon>
    </lineage>
</organism>
<name>A0A9N9P0M9_9GLOM</name>
<dbReference type="AlphaFoldDB" id="A0A9N9P0M9"/>
<gene>
    <name evidence="1" type="ORF">DERYTH_LOCUS19266</name>
</gene>
<keyword evidence="2" id="KW-1185">Reference proteome</keyword>
<dbReference type="EMBL" id="CAJVPY010020838">
    <property type="protein sequence ID" value="CAG8777198.1"/>
    <property type="molecule type" value="Genomic_DNA"/>
</dbReference>
<evidence type="ECO:0000313" key="2">
    <source>
        <dbReference type="Proteomes" id="UP000789405"/>
    </source>
</evidence>
<dbReference type="OrthoDB" id="2433538at2759"/>